<dbReference type="CDD" id="cd22160">
    <property type="entry name" value="F-box_AtFBL13-like"/>
    <property type="match status" value="1"/>
</dbReference>
<proteinExistence type="predicted"/>
<feature type="domain" description="F-box" evidence="1">
    <location>
        <begin position="25"/>
        <end position="78"/>
    </location>
</feature>
<dbReference type="InterPro" id="IPR053197">
    <property type="entry name" value="F-box_SCFL_complex_component"/>
</dbReference>
<name>A0AAV0JVW4_9ROSI</name>
<evidence type="ECO:0000259" key="1">
    <source>
        <dbReference type="PROSITE" id="PS50181"/>
    </source>
</evidence>
<evidence type="ECO:0000313" key="3">
    <source>
        <dbReference type="Proteomes" id="UP001154282"/>
    </source>
</evidence>
<dbReference type="EMBL" id="CAMGYJ010000005">
    <property type="protein sequence ID" value="CAI0413389.1"/>
    <property type="molecule type" value="Genomic_DNA"/>
</dbReference>
<dbReference type="PANTHER" id="PTHR34223">
    <property type="entry name" value="OS11G0201299 PROTEIN"/>
    <property type="match status" value="1"/>
</dbReference>
<dbReference type="PROSITE" id="PS50181">
    <property type="entry name" value="FBOX"/>
    <property type="match status" value="1"/>
</dbReference>
<keyword evidence="3" id="KW-1185">Reference proteome</keyword>
<sequence length="386" mass="43215">MKDDRNSCELGKAAKKPRIEAEDTADRLSSLPYLILHHILEFLDTKSVVQTSVLSRAWRSTWKEVSVLNFQSDSFDRYSSFQTYVDKVLSLRHPGVLSVVEYSDNENREERDGDLFVKVIEHAITHDTKHLVMDLSNGKEFQPSSAFSFLFHTVSDCKLESLALRCVILDSEFTSAGFRMLTTLTLFNSCMTTPGMGDVDPFSGFPCLKHLTLIASIGLDYFEDVTASFKISGSQLITLEMAIVTSSKIEICAPKLRDFGLQHDLGSLNFSSLILPSLKHAEIGISDKTNRMEADKESMARRLMFLFQGLSAAKGILLHSKTIQILGTIDSAILEQQRSPFTRLKTLIVEGDAVPYQLIDYFLEGSTTVVEPTLYRVKSIGETILE</sequence>
<dbReference type="InterPro" id="IPR036047">
    <property type="entry name" value="F-box-like_dom_sf"/>
</dbReference>
<evidence type="ECO:0000313" key="2">
    <source>
        <dbReference type="EMBL" id="CAI0413389.1"/>
    </source>
</evidence>
<accession>A0AAV0JVW4</accession>
<dbReference type="InterPro" id="IPR001810">
    <property type="entry name" value="F-box_dom"/>
</dbReference>
<gene>
    <name evidence="2" type="ORF">LITE_LOCUS15918</name>
</gene>
<dbReference type="Proteomes" id="UP001154282">
    <property type="component" value="Unassembled WGS sequence"/>
</dbReference>
<dbReference type="Pfam" id="PF00646">
    <property type="entry name" value="F-box"/>
    <property type="match status" value="1"/>
</dbReference>
<dbReference type="Gene3D" id="1.20.1280.50">
    <property type="match status" value="1"/>
</dbReference>
<reference evidence="2" key="1">
    <citation type="submission" date="2022-08" db="EMBL/GenBank/DDBJ databases">
        <authorList>
            <person name="Gutierrez-Valencia J."/>
        </authorList>
    </citation>
    <scope>NUCLEOTIDE SEQUENCE</scope>
</reference>
<dbReference type="SUPFAM" id="SSF81383">
    <property type="entry name" value="F-box domain"/>
    <property type="match status" value="1"/>
</dbReference>
<dbReference type="AlphaFoldDB" id="A0AAV0JVW4"/>
<comment type="caution">
    <text evidence="2">The sequence shown here is derived from an EMBL/GenBank/DDBJ whole genome shotgun (WGS) entry which is preliminary data.</text>
</comment>
<organism evidence="2 3">
    <name type="scientific">Linum tenue</name>
    <dbReference type="NCBI Taxonomy" id="586396"/>
    <lineage>
        <taxon>Eukaryota</taxon>
        <taxon>Viridiplantae</taxon>
        <taxon>Streptophyta</taxon>
        <taxon>Embryophyta</taxon>
        <taxon>Tracheophyta</taxon>
        <taxon>Spermatophyta</taxon>
        <taxon>Magnoliopsida</taxon>
        <taxon>eudicotyledons</taxon>
        <taxon>Gunneridae</taxon>
        <taxon>Pentapetalae</taxon>
        <taxon>rosids</taxon>
        <taxon>fabids</taxon>
        <taxon>Malpighiales</taxon>
        <taxon>Linaceae</taxon>
        <taxon>Linum</taxon>
    </lineage>
</organism>
<dbReference type="SMART" id="SM00256">
    <property type="entry name" value="FBOX"/>
    <property type="match status" value="1"/>
</dbReference>
<protein>
    <recommendedName>
        <fullName evidence="1">F-box domain-containing protein</fullName>
    </recommendedName>
</protein>
<dbReference type="PANTHER" id="PTHR34223:SF51">
    <property type="entry name" value="OS06G0556300 PROTEIN"/>
    <property type="match status" value="1"/>
</dbReference>
<dbReference type="InterPro" id="IPR053781">
    <property type="entry name" value="F-box_AtFBL13-like"/>
</dbReference>